<dbReference type="EMBL" id="JABTEG010000018">
    <property type="protein sequence ID" value="KAG4303856.1"/>
    <property type="molecule type" value="Genomic_DNA"/>
</dbReference>
<gene>
    <name evidence="1" type="ORF">PORY_002744</name>
</gene>
<evidence type="ECO:0000313" key="1">
    <source>
        <dbReference type="EMBL" id="KAG4303856.1"/>
    </source>
</evidence>
<dbReference type="Proteomes" id="UP000768646">
    <property type="component" value="Unassembled WGS sequence"/>
</dbReference>
<proteinExistence type="predicted"/>
<comment type="caution">
    <text evidence="1">The sequence shown here is derived from an EMBL/GenBank/DDBJ whole genome shotgun (WGS) entry which is preliminary data.</text>
</comment>
<protein>
    <submittedName>
        <fullName evidence="1">Uncharacterized protein</fullName>
    </submittedName>
</protein>
<keyword evidence="2" id="KW-1185">Reference proteome</keyword>
<evidence type="ECO:0000313" key="2">
    <source>
        <dbReference type="Proteomes" id="UP000768646"/>
    </source>
</evidence>
<accession>A0ACB7C897</accession>
<reference evidence="1 2" key="1">
    <citation type="journal article" date="2021" name="Commun. Biol.">
        <title>Genomic insights into the host specific adaptation of the Pneumocystis genus.</title>
        <authorList>
            <person name="Cisse O.H."/>
            <person name="Ma L."/>
            <person name="Dekker J.P."/>
            <person name="Khil P.P."/>
            <person name="Youn J.-H."/>
            <person name="Brenchley J.M."/>
            <person name="Blair R."/>
            <person name="Pahar B."/>
            <person name="Chabe M."/>
            <person name="Van Rompay K.K.A."/>
            <person name="Keesler R."/>
            <person name="Sukura A."/>
            <person name="Hirsch V."/>
            <person name="Kutty G."/>
            <person name="Liu Y."/>
            <person name="Peng L."/>
            <person name="Chen J."/>
            <person name="Song J."/>
            <person name="Weissenbacher-Lang C."/>
            <person name="Xu J."/>
            <person name="Upham N.S."/>
            <person name="Stajich J.E."/>
            <person name="Cuomo C.A."/>
            <person name="Cushion M.T."/>
            <person name="Kovacs J.A."/>
        </authorList>
    </citation>
    <scope>NUCLEOTIDE SEQUENCE [LARGE SCALE GENOMIC DNA]</scope>
    <source>
        <strain evidence="1 2">RABM</strain>
    </source>
</reference>
<name>A0ACB7C897_9ASCO</name>
<sequence>MSFQGECQAIMKLYMQCLESNQYKQSACKEAAKAYLQCRMDFALFEPRKMHDLGFHETHSEQRENKD</sequence>
<organism evidence="1 2">
    <name type="scientific">Pneumocystis oryctolagi</name>
    <dbReference type="NCBI Taxonomy" id="42067"/>
    <lineage>
        <taxon>Eukaryota</taxon>
        <taxon>Fungi</taxon>
        <taxon>Dikarya</taxon>
        <taxon>Ascomycota</taxon>
        <taxon>Taphrinomycotina</taxon>
        <taxon>Pneumocystomycetes</taxon>
        <taxon>Pneumocystaceae</taxon>
        <taxon>Pneumocystis</taxon>
    </lineage>
</organism>